<dbReference type="RefSeq" id="WP_216567848.1">
    <property type="nucleotide sequence ID" value="NZ_JAHMHK010000003.1"/>
</dbReference>
<comment type="caution">
    <text evidence="1">The sequence shown here is derived from an EMBL/GenBank/DDBJ whole genome shotgun (WGS) entry which is preliminary data.</text>
</comment>
<protein>
    <recommendedName>
        <fullName evidence="3">Lipoprotein</fullName>
    </recommendedName>
</protein>
<dbReference type="Proteomes" id="UP000812267">
    <property type="component" value="Unassembled WGS sequence"/>
</dbReference>
<dbReference type="PROSITE" id="PS51257">
    <property type="entry name" value="PROKAR_LIPOPROTEIN"/>
    <property type="match status" value="1"/>
</dbReference>
<organism evidence="1 2">
    <name type="scientific">Mycoplasma zalophidermidis</name>
    <dbReference type="NCBI Taxonomy" id="398174"/>
    <lineage>
        <taxon>Bacteria</taxon>
        <taxon>Bacillati</taxon>
        <taxon>Mycoplasmatota</taxon>
        <taxon>Mollicutes</taxon>
        <taxon>Mycoplasmataceae</taxon>
        <taxon>Mycoplasma</taxon>
    </lineage>
</organism>
<gene>
    <name evidence="1" type="ORF">KQ878_02200</name>
</gene>
<proteinExistence type="predicted"/>
<reference evidence="1" key="1">
    <citation type="submission" date="2021-06" db="EMBL/GenBank/DDBJ databases">
        <title>Novel Mycoplasma species detected in California sea lions (Zalophus californianus) from the USA.</title>
        <authorList>
            <person name="Volokhov D.V."/>
            <person name="Furtak V.A."/>
            <person name="Zagorodnyaya T.A."/>
        </authorList>
    </citation>
    <scope>NUCLEOTIDE SEQUENCE [LARGE SCALE GENOMIC DNA]</scope>
    <source>
        <strain evidence="1">CSL 4779</strain>
    </source>
</reference>
<dbReference type="EMBL" id="JAHMHK010000003">
    <property type="protein sequence ID" value="MBU4693684.1"/>
    <property type="molecule type" value="Genomic_DNA"/>
</dbReference>
<dbReference type="NCBIfam" id="NF045938">
    <property type="entry name" value="MAG3960_fam_LP"/>
    <property type="match status" value="1"/>
</dbReference>
<name>A0ABS6DRQ1_9MOLU</name>
<evidence type="ECO:0008006" key="3">
    <source>
        <dbReference type="Google" id="ProtNLM"/>
    </source>
</evidence>
<sequence>MKKKIKWLLSGAGLSAVPVMTSSCIWSHYDEPIPKPDESKKTQTIAIREKNKDDADEKHNEVEVRDVRQFSYNGMTFNVAPEDTYDANKRYYADMVLENDASEFKKFLNSYGDYWITNLNEYDFPTLVDVSRYVRSLVVKKGDGIKYSSADERNISAKEYNALITKLLEILDVSGDFDFKKEENREQKISYVLNKDDAIGILNDWLITDRASLFSKHYNDWLNIMGDNVSFGRKKIEFGDPYWYEISAKDEDAKVKNINGKKKKVPSAVWKLNRDIYLRNMFDNEMFLSRAFYEKTLAENEIINNDWIDWLYLNDSSVLAMQVPQYRLLVAYLRLMKKLTDSINFVAVDDEAENAKKIKENGSIVDKSKNLELNILDSGTYALIEEYEKALLDYLALEHAMGFMGREDHNPNLQLFGGGTNYGYKVDYRDTYKWAKKQYEEFVLPLKVGLGNATWASSSSSYNKRFNNPQTIEKYKLIWADIKEVDGVERPQLITIELARERLGKIINLFNDKFGWKYKR</sequence>
<keyword evidence="2" id="KW-1185">Reference proteome</keyword>
<evidence type="ECO:0000313" key="2">
    <source>
        <dbReference type="Proteomes" id="UP000812267"/>
    </source>
</evidence>
<evidence type="ECO:0000313" key="1">
    <source>
        <dbReference type="EMBL" id="MBU4693684.1"/>
    </source>
</evidence>
<accession>A0ABS6DRQ1</accession>